<keyword evidence="3" id="KW-0560">Oxidoreductase</keyword>
<dbReference type="PROSITE" id="PS00061">
    <property type="entry name" value="ADH_SHORT"/>
    <property type="match status" value="1"/>
</dbReference>
<keyword evidence="6" id="KW-1185">Reference proteome</keyword>
<reference evidence="5" key="1">
    <citation type="journal article" date="2020" name="Stud. Mycol.">
        <title>101 Dothideomycetes genomes: a test case for predicting lifestyles and emergence of pathogens.</title>
        <authorList>
            <person name="Haridas S."/>
            <person name="Albert R."/>
            <person name="Binder M."/>
            <person name="Bloem J."/>
            <person name="Labutti K."/>
            <person name="Salamov A."/>
            <person name="Andreopoulos B."/>
            <person name="Baker S."/>
            <person name="Barry K."/>
            <person name="Bills G."/>
            <person name="Bluhm B."/>
            <person name="Cannon C."/>
            <person name="Castanera R."/>
            <person name="Culley D."/>
            <person name="Daum C."/>
            <person name="Ezra D."/>
            <person name="Gonzalez J."/>
            <person name="Henrissat B."/>
            <person name="Kuo A."/>
            <person name="Liang C."/>
            <person name="Lipzen A."/>
            <person name="Lutzoni F."/>
            <person name="Magnuson J."/>
            <person name="Mondo S."/>
            <person name="Nolan M."/>
            <person name="Ohm R."/>
            <person name="Pangilinan J."/>
            <person name="Park H.-J."/>
            <person name="Ramirez L."/>
            <person name="Alfaro M."/>
            <person name="Sun H."/>
            <person name="Tritt A."/>
            <person name="Yoshinaga Y."/>
            <person name="Zwiers L.-H."/>
            <person name="Turgeon B."/>
            <person name="Goodwin S."/>
            <person name="Spatafora J."/>
            <person name="Crous P."/>
            <person name="Grigoriev I."/>
        </authorList>
    </citation>
    <scope>NUCLEOTIDE SEQUENCE</scope>
    <source>
        <strain evidence="5">CBS 122681</strain>
    </source>
</reference>
<dbReference type="Gene3D" id="3.40.50.720">
    <property type="entry name" value="NAD(P)-binding Rossmann-like Domain"/>
    <property type="match status" value="1"/>
</dbReference>
<evidence type="ECO:0000256" key="3">
    <source>
        <dbReference type="ARBA" id="ARBA00023002"/>
    </source>
</evidence>
<dbReference type="PRINTS" id="PR00081">
    <property type="entry name" value="GDHRDH"/>
</dbReference>
<protein>
    <submittedName>
        <fullName evidence="5">NAD(P)-binding protein</fullName>
    </submittedName>
</protein>
<dbReference type="OrthoDB" id="37659at2759"/>
<dbReference type="Proteomes" id="UP000799324">
    <property type="component" value="Unassembled WGS sequence"/>
</dbReference>
<evidence type="ECO:0000313" key="6">
    <source>
        <dbReference type="Proteomes" id="UP000799324"/>
    </source>
</evidence>
<evidence type="ECO:0000313" key="5">
    <source>
        <dbReference type="EMBL" id="KAF2648442.1"/>
    </source>
</evidence>
<dbReference type="EMBL" id="MU004538">
    <property type="protein sequence ID" value="KAF2648442.1"/>
    <property type="molecule type" value="Genomic_DNA"/>
</dbReference>
<dbReference type="AlphaFoldDB" id="A0A6A6SLU3"/>
<keyword evidence="2" id="KW-0521">NADP</keyword>
<dbReference type="Pfam" id="PF00106">
    <property type="entry name" value="adh_short"/>
    <property type="match status" value="1"/>
</dbReference>
<evidence type="ECO:0000256" key="4">
    <source>
        <dbReference type="RuleBase" id="RU000363"/>
    </source>
</evidence>
<dbReference type="InterPro" id="IPR002347">
    <property type="entry name" value="SDR_fam"/>
</dbReference>
<dbReference type="SUPFAM" id="SSF51735">
    <property type="entry name" value="NAD(P)-binding Rossmann-fold domains"/>
    <property type="match status" value="1"/>
</dbReference>
<dbReference type="GO" id="GO:0016616">
    <property type="term" value="F:oxidoreductase activity, acting on the CH-OH group of donors, NAD or NADP as acceptor"/>
    <property type="evidence" value="ECO:0007669"/>
    <property type="project" value="TreeGrafter"/>
</dbReference>
<dbReference type="PANTHER" id="PTHR44229">
    <property type="entry name" value="15-HYDROXYPROSTAGLANDIN DEHYDROGENASE [NAD(+)]"/>
    <property type="match status" value="1"/>
</dbReference>
<comment type="similarity">
    <text evidence="1 4">Belongs to the short-chain dehydrogenases/reductases (SDR) family.</text>
</comment>
<sequence>MHKGVALITGGASGMGFGVAERLCRDGWAVVVVDLNEQQGAKAIETLGRNSAHFIRANVTDYREQASAFEEAVKVYGRLDFVFANAGIIGKADFYDHADQLLPKPPSLAVQDICLTGVIYTSHLALNYMRRNSPGGGVIVMTASAASLYATPDLPIYTSSKHGVLGLMRSMSVKLEKEGIRVNCILPGAIKTSLFSDDKWSQFGQDDFTPLEEIVEATMQLLNDKTATGKAIEISKGEVFDRQQPPFCNSTMERIMTGASY</sequence>
<dbReference type="PRINTS" id="PR00080">
    <property type="entry name" value="SDRFAMILY"/>
</dbReference>
<dbReference type="InterPro" id="IPR020904">
    <property type="entry name" value="Sc_DH/Rdtase_CS"/>
</dbReference>
<name>A0A6A6SLU3_9PLEO</name>
<dbReference type="PANTHER" id="PTHR44229:SF4">
    <property type="entry name" value="15-HYDROXYPROSTAGLANDIN DEHYDROGENASE [NAD(+)]"/>
    <property type="match status" value="1"/>
</dbReference>
<gene>
    <name evidence="5" type="ORF">K491DRAFT_722548</name>
</gene>
<dbReference type="GO" id="GO:0005737">
    <property type="term" value="C:cytoplasm"/>
    <property type="evidence" value="ECO:0007669"/>
    <property type="project" value="TreeGrafter"/>
</dbReference>
<dbReference type="InterPro" id="IPR036291">
    <property type="entry name" value="NAD(P)-bd_dom_sf"/>
</dbReference>
<organism evidence="5 6">
    <name type="scientific">Lophiostoma macrostomum CBS 122681</name>
    <dbReference type="NCBI Taxonomy" id="1314788"/>
    <lineage>
        <taxon>Eukaryota</taxon>
        <taxon>Fungi</taxon>
        <taxon>Dikarya</taxon>
        <taxon>Ascomycota</taxon>
        <taxon>Pezizomycotina</taxon>
        <taxon>Dothideomycetes</taxon>
        <taxon>Pleosporomycetidae</taxon>
        <taxon>Pleosporales</taxon>
        <taxon>Lophiostomataceae</taxon>
        <taxon>Lophiostoma</taxon>
    </lineage>
</organism>
<proteinExistence type="inferred from homology"/>
<evidence type="ECO:0000256" key="1">
    <source>
        <dbReference type="ARBA" id="ARBA00006484"/>
    </source>
</evidence>
<accession>A0A6A6SLU3</accession>
<dbReference type="CDD" id="cd05323">
    <property type="entry name" value="ADH_SDR_c_like"/>
    <property type="match status" value="1"/>
</dbReference>
<evidence type="ECO:0000256" key="2">
    <source>
        <dbReference type="ARBA" id="ARBA00022857"/>
    </source>
</evidence>